<accession>A0AAN9LZJ9</accession>
<evidence type="ECO:0000256" key="7">
    <source>
        <dbReference type="ARBA" id="ARBA00024343"/>
    </source>
</evidence>
<evidence type="ECO:0000256" key="3">
    <source>
        <dbReference type="ARBA" id="ARBA00023125"/>
    </source>
</evidence>
<dbReference type="Proteomes" id="UP001367508">
    <property type="component" value="Unassembled WGS sequence"/>
</dbReference>
<sequence length="95" mass="10395">MATIEISLGEGHGAYNKGLPEWKCGCVTGRENPKKENKKSGTQLSQECSMFIIFAIVSCLYSQISEPKKPNRIWLGTFATPEMAAIAYNVIALAL</sequence>
<keyword evidence="2" id="KW-0805">Transcription regulation</keyword>
<evidence type="ECO:0000256" key="4">
    <source>
        <dbReference type="ARBA" id="ARBA00023159"/>
    </source>
</evidence>
<dbReference type="InterPro" id="IPR036955">
    <property type="entry name" value="AP2/ERF_dom_sf"/>
</dbReference>
<keyword evidence="6" id="KW-0539">Nucleus</keyword>
<keyword evidence="5" id="KW-0804">Transcription</keyword>
<dbReference type="GO" id="GO:0003677">
    <property type="term" value="F:DNA binding"/>
    <property type="evidence" value="ECO:0007669"/>
    <property type="project" value="UniProtKB-KW"/>
</dbReference>
<evidence type="ECO:0000256" key="2">
    <source>
        <dbReference type="ARBA" id="ARBA00023015"/>
    </source>
</evidence>
<organism evidence="9 10">
    <name type="scientific">Canavalia gladiata</name>
    <name type="common">Sword bean</name>
    <name type="synonym">Dolichos gladiatus</name>
    <dbReference type="NCBI Taxonomy" id="3824"/>
    <lineage>
        <taxon>Eukaryota</taxon>
        <taxon>Viridiplantae</taxon>
        <taxon>Streptophyta</taxon>
        <taxon>Embryophyta</taxon>
        <taxon>Tracheophyta</taxon>
        <taxon>Spermatophyta</taxon>
        <taxon>Magnoliopsida</taxon>
        <taxon>eudicotyledons</taxon>
        <taxon>Gunneridae</taxon>
        <taxon>Pentapetalae</taxon>
        <taxon>rosids</taxon>
        <taxon>fabids</taxon>
        <taxon>Fabales</taxon>
        <taxon>Fabaceae</taxon>
        <taxon>Papilionoideae</taxon>
        <taxon>50 kb inversion clade</taxon>
        <taxon>NPAAA clade</taxon>
        <taxon>indigoferoid/millettioid clade</taxon>
        <taxon>Phaseoleae</taxon>
        <taxon>Canavalia</taxon>
    </lineage>
</organism>
<name>A0AAN9LZJ9_CANGL</name>
<evidence type="ECO:0000256" key="5">
    <source>
        <dbReference type="ARBA" id="ARBA00023163"/>
    </source>
</evidence>
<evidence type="ECO:0000313" key="9">
    <source>
        <dbReference type="EMBL" id="KAK7345057.1"/>
    </source>
</evidence>
<keyword evidence="4" id="KW-0010">Activator</keyword>
<protein>
    <recommendedName>
        <fullName evidence="8">AP2/ERF domain-containing protein</fullName>
    </recommendedName>
</protein>
<dbReference type="PANTHER" id="PTHR31985">
    <property type="entry name" value="ETHYLENE-RESPONSIVE TRANSCRIPTION FACTOR ERF042-RELATED"/>
    <property type="match status" value="1"/>
</dbReference>
<gene>
    <name evidence="9" type="ORF">VNO77_15442</name>
</gene>
<comment type="similarity">
    <text evidence="7">Belongs to the AP2/ERF transcription factor family. ERF subfamily.</text>
</comment>
<dbReference type="PROSITE" id="PS51032">
    <property type="entry name" value="AP2_ERF"/>
    <property type="match status" value="1"/>
</dbReference>
<dbReference type="InterPro" id="IPR016177">
    <property type="entry name" value="DNA-bd_dom_sf"/>
</dbReference>
<evidence type="ECO:0000259" key="8">
    <source>
        <dbReference type="PROSITE" id="PS51032"/>
    </source>
</evidence>
<dbReference type="EMBL" id="JAYMYQ010000003">
    <property type="protein sequence ID" value="KAK7345057.1"/>
    <property type="molecule type" value="Genomic_DNA"/>
</dbReference>
<proteinExistence type="inferred from homology"/>
<reference evidence="9 10" key="1">
    <citation type="submission" date="2024-01" db="EMBL/GenBank/DDBJ databases">
        <title>The genomes of 5 underutilized Papilionoideae crops provide insights into root nodulation and disease resistanc.</title>
        <authorList>
            <person name="Jiang F."/>
        </authorList>
    </citation>
    <scope>NUCLEOTIDE SEQUENCE [LARGE SCALE GENOMIC DNA]</scope>
    <source>
        <strain evidence="9">LVBAO_FW01</strain>
        <tissue evidence="9">Leaves</tissue>
    </source>
</reference>
<dbReference type="GO" id="GO:0005634">
    <property type="term" value="C:nucleus"/>
    <property type="evidence" value="ECO:0007669"/>
    <property type="project" value="UniProtKB-SubCell"/>
</dbReference>
<comment type="caution">
    <text evidence="9">The sequence shown here is derived from an EMBL/GenBank/DDBJ whole genome shotgun (WGS) entry which is preliminary data.</text>
</comment>
<evidence type="ECO:0000313" key="10">
    <source>
        <dbReference type="Proteomes" id="UP001367508"/>
    </source>
</evidence>
<dbReference type="PANTHER" id="PTHR31985:SF121">
    <property type="entry name" value="ETHYLENE-RESPONSIVE TRANSCRIPTION FACTOR ERF024"/>
    <property type="match status" value="1"/>
</dbReference>
<dbReference type="AlphaFoldDB" id="A0AAN9LZJ9"/>
<keyword evidence="3" id="KW-0238">DNA-binding</keyword>
<evidence type="ECO:0000256" key="1">
    <source>
        <dbReference type="ARBA" id="ARBA00004123"/>
    </source>
</evidence>
<feature type="domain" description="AP2/ERF" evidence="8">
    <location>
        <begin position="15"/>
        <end position="95"/>
    </location>
</feature>
<dbReference type="Gene3D" id="3.30.730.10">
    <property type="entry name" value="AP2/ERF domain"/>
    <property type="match status" value="1"/>
</dbReference>
<dbReference type="SUPFAM" id="SSF54171">
    <property type="entry name" value="DNA-binding domain"/>
    <property type="match status" value="1"/>
</dbReference>
<evidence type="ECO:0000256" key="6">
    <source>
        <dbReference type="ARBA" id="ARBA00023242"/>
    </source>
</evidence>
<dbReference type="InterPro" id="IPR001471">
    <property type="entry name" value="AP2/ERF_dom"/>
</dbReference>
<keyword evidence="10" id="KW-1185">Reference proteome</keyword>
<comment type="subcellular location">
    <subcellularLocation>
        <location evidence="1">Nucleus</location>
    </subcellularLocation>
</comment>
<dbReference type="GO" id="GO:0003700">
    <property type="term" value="F:DNA-binding transcription factor activity"/>
    <property type="evidence" value="ECO:0007669"/>
    <property type="project" value="InterPro"/>
</dbReference>
<dbReference type="InterPro" id="IPR051032">
    <property type="entry name" value="AP2/ERF_TF_ERF_subfamily"/>
</dbReference>